<dbReference type="PANTHER" id="PTHR34724:SF2">
    <property type="entry name" value="OS12G0596101 PROTEIN"/>
    <property type="match status" value="1"/>
</dbReference>
<protein>
    <submittedName>
        <fullName evidence="1">Uncharacterized protein</fullName>
    </submittedName>
</protein>
<comment type="caution">
    <text evidence="1">The sequence shown here is derived from an EMBL/GenBank/DDBJ whole genome shotgun (WGS) entry which is preliminary data.</text>
</comment>
<reference evidence="1" key="1">
    <citation type="submission" date="2020-06" db="EMBL/GenBank/DDBJ databases">
        <title>WGS assembly of Ceratodon purpureus strain R40.</title>
        <authorList>
            <person name="Carey S.B."/>
            <person name="Jenkins J."/>
            <person name="Shu S."/>
            <person name="Lovell J.T."/>
            <person name="Sreedasyam A."/>
            <person name="Maumus F."/>
            <person name="Tiley G.P."/>
            <person name="Fernandez-Pozo N."/>
            <person name="Barry K."/>
            <person name="Chen C."/>
            <person name="Wang M."/>
            <person name="Lipzen A."/>
            <person name="Daum C."/>
            <person name="Saski C.A."/>
            <person name="Payton A.C."/>
            <person name="Mcbreen J.C."/>
            <person name="Conrad R.E."/>
            <person name="Kollar L.M."/>
            <person name="Olsson S."/>
            <person name="Huttunen S."/>
            <person name="Landis J.B."/>
            <person name="Wickett N.J."/>
            <person name="Johnson M.G."/>
            <person name="Rensing S.A."/>
            <person name="Grimwood J."/>
            <person name="Schmutz J."/>
            <person name="Mcdaniel S.F."/>
        </authorList>
    </citation>
    <scope>NUCLEOTIDE SEQUENCE</scope>
    <source>
        <strain evidence="1">R40</strain>
    </source>
</reference>
<dbReference type="EMBL" id="CM026433">
    <property type="protein sequence ID" value="KAG0553774.1"/>
    <property type="molecule type" value="Genomic_DNA"/>
</dbReference>
<dbReference type="Proteomes" id="UP000822688">
    <property type="component" value="Chromosome 12"/>
</dbReference>
<keyword evidence="2" id="KW-1185">Reference proteome</keyword>
<dbReference type="PANTHER" id="PTHR34724">
    <property type="entry name" value="OS12G0596101 PROTEIN"/>
    <property type="match status" value="1"/>
</dbReference>
<dbReference type="OrthoDB" id="88410at2759"/>
<proteinExistence type="predicted"/>
<sequence length="67" mass="7040">MCYSVACSKCGKTSWAGCGKHVPGVYDTIADKEKDLCLCKSWPGVELPAELAAKIQETGTADSACVN</sequence>
<accession>A0A8T0G5Q0</accession>
<evidence type="ECO:0000313" key="2">
    <source>
        <dbReference type="Proteomes" id="UP000822688"/>
    </source>
</evidence>
<dbReference type="AlphaFoldDB" id="A0A8T0G5Q0"/>
<gene>
    <name evidence="1" type="ORF">KC19_12G037800</name>
</gene>
<name>A0A8T0G5Q0_CERPU</name>
<evidence type="ECO:0000313" key="1">
    <source>
        <dbReference type="EMBL" id="KAG0553774.1"/>
    </source>
</evidence>
<organism evidence="1 2">
    <name type="scientific">Ceratodon purpureus</name>
    <name type="common">Fire moss</name>
    <name type="synonym">Dicranum purpureum</name>
    <dbReference type="NCBI Taxonomy" id="3225"/>
    <lineage>
        <taxon>Eukaryota</taxon>
        <taxon>Viridiplantae</taxon>
        <taxon>Streptophyta</taxon>
        <taxon>Embryophyta</taxon>
        <taxon>Bryophyta</taxon>
        <taxon>Bryophytina</taxon>
        <taxon>Bryopsida</taxon>
        <taxon>Dicranidae</taxon>
        <taxon>Pseudoditrichales</taxon>
        <taxon>Ditrichaceae</taxon>
        <taxon>Ceratodon</taxon>
    </lineage>
</organism>